<feature type="region of interest" description="Disordered" evidence="15">
    <location>
        <begin position="3411"/>
        <end position="3454"/>
    </location>
</feature>
<feature type="compositionally biased region" description="Low complexity" evidence="15">
    <location>
        <begin position="2500"/>
        <end position="2511"/>
    </location>
</feature>
<feature type="compositionally biased region" description="Low complexity" evidence="15">
    <location>
        <begin position="3895"/>
        <end position="3906"/>
    </location>
</feature>
<feature type="region of interest" description="Disordered" evidence="15">
    <location>
        <begin position="1225"/>
        <end position="1245"/>
    </location>
</feature>
<feature type="region of interest" description="Disordered" evidence="15">
    <location>
        <begin position="6404"/>
        <end position="6433"/>
    </location>
</feature>
<dbReference type="SMART" id="SM00181">
    <property type="entry name" value="EGF"/>
    <property type="match status" value="1"/>
</dbReference>
<feature type="compositionally biased region" description="Polar residues" evidence="15">
    <location>
        <begin position="1276"/>
        <end position="1298"/>
    </location>
</feature>
<dbReference type="GO" id="GO:0007155">
    <property type="term" value="P:cell adhesion"/>
    <property type="evidence" value="ECO:0007669"/>
    <property type="project" value="InterPro"/>
</dbReference>
<feature type="compositionally biased region" description="Polar residues" evidence="15">
    <location>
        <begin position="641"/>
        <end position="664"/>
    </location>
</feature>
<feature type="compositionally biased region" description="Polar residues" evidence="15">
    <location>
        <begin position="5117"/>
        <end position="5126"/>
    </location>
</feature>
<evidence type="ECO:0000256" key="12">
    <source>
        <dbReference type="PROSITE-ProRule" id="PRU00076"/>
    </source>
</evidence>
<comment type="caution">
    <text evidence="21">The sequence shown here is derived from an EMBL/GenBank/DDBJ whole genome shotgun (WGS) entry which is preliminary data.</text>
</comment>
<dbReference type="Gene3D" id="3.10.100.10">
    <property type="entry name" value="Mannose-Binding Protein A, subunit A"/>
    <property type="match status" value="3"/>
</dbReference>
<feature type="region of interest" description="Disordered" evidence="15">
    <location>
        <begin position="1380"/>
        <end position="1405"/>
    </location>
</feature>
<dbReference type="GO" id="GO:0045202">
    <property type="term" value="C:synapse"/>
    <property type="evidence" value="ECO:0007669"/>
    <property type="project" value="TreeGrafter"/>
</dbReference>
<feature type="compositionally biased region" description="Polar residues" evidence="15">
    <location>
        <begin position="1737"/>
        <end position="1761"/>
    </location>
</feature>
<evidence type="ECO:0000313" key="22">
    <source>
        <dbReference type="Proteomes" id="UP000438429"/>
    </source>
</evidence>
<dbReference type="InterPro" id="IPR036179">
    <property type="entry name" value="Ig-like_dom_sf"/>
</dbReference>
<comment type="caution">
    <text evidence="12">Lacks conserved residue(s) required for the propagation of feature annotation.</text>
</comment>
<feature type="compositionally biased region" description="Polar residues" evidence="15">
    <location>
        <begin position="5783"/>
        <end position="5792"/>
    </location>
</feature>
<feature type="compositionally biased region" description="Polar residues" evidence="15">
    <location>
        <begin position="4446"/>
        <end position="4470"/>
    </location>
</feature>
<feature type="region of interest" description="Disordered" evidence="15">
    <location>
        <begin position="105"/>
        <end position="132"/>
    </location>
</feature>
<evidence type="ECO:0000256" key="3">
    <source>
        <dbReference type="ARBA" id="ARBA00022530"/>
    </source>
</evidence>
<keyword evidence="2" id="KW-0964">Secreted</keyword>
<feature type="compositionally biased region" description="Polar residues" evidence="15">
    <location>
        <begin position="1158"/>
        <end position="1174"/>
    </location>
</feature>
<feature type="compositionally biased region" description="Polar residues" evidence="15">
    <location>
        <begin position="2198"/>
        <end position="2207"/>
    </location>
</feature>
<feature type="domain" description="Ig-like" evidence="18">
    <location>
        <begin position="277"/>
        <end position="390"/>
    </location>
</feature>
<dbReference type="InterPro" id="IPR000538">
    <property type="entry name" value="Link_dom"/>
</dbReference>
<dbReference type="FunFam" id="3.10.100.10:FF:000002">
    <property type="entry name" value="Hyaluronan proteoglycan link protein 1"/>
    <property type="match status" value="1"/>
</dbReference>
<dbReference type="PRINTS" id="PR01265">
    <property type="entry name" value="LINKMODULE"/>
</dbReference>
<dbReference type="SUPFAM" id="SSF58022">
    <property type="entry name" value="XRCC4, C-terminal oligomerization domain"/>
    <property type="match status" value="1"/>
</dbReference>
<feature type="compositionally biased region" description="Polar residues" evidence="15">
    <location>
        <begin position="3593"/>
        <end position="3602"/>
    </location>
</feature>
<evidence type="ECO:0000256" key="9">
    <source>
        <dbReference type="ARBA" id="ARBA00023157"/>
    </source>
</evidence>
<feature type="domain" description="Sushi" evidence="19">
    <location>
        <begin position="6921"/>
        <end position="6981"/>
    </location>
</feature>
<feature type="region of interest" description="Disordered" evidence="15">
    <location>
        <begin position="2574"/>
        <end position="2617"/>
    </location>
</feature>
<name>A0A6A4SRW1_SCOMX</name>
<feature type="compositionally biased region" description="Low complexity" evidence="15">
    <location>
        <begin position="2221"/>
        <end position="2232"/>
    </location>
</feature>
<dbReference type="Gene3D" id="2.60.40.10">
    <property type="entry name" value="Immunoglobulins"/>
    <property type="match status" value="1"/>
</dbReference>
<feature type="compositionally biased region" description="Low complexity" evidence="15">
    <location>
        <begin position="3445"/>
        <end position="3454"/>
    </location>
</feature>
<evidence type="ECO:0000256" key="13">
    <source>
        <dbReference type="PROSITE-ProRule" id="PRU00302"/>
    </source>
</evidence>
<evidence type="ECO:0000259" key="16">
    <source>
        <dbReference type="PROSITE" id="PS50026"/>
    </source>
</evidence>
<feature type="region of interest" description="Disordered" evidence="15">
    <location>
        <begin position="2695"/>
        <end position="2714"/>
    </location>
</feature>
<feature type="compositionally biased region" description="Low complexity" evidence="15">
    <location>
        <begin position="4135"/>
        <end position="4144"/>
    </location>
</feature>
<feature type="compositionally biased region" description="Low complexity" evidence="15">
    <location>
        <begin position="2608"/>
        <end position="2617"/>
    </location>
</feature>
<feature type="domain" description="C-type lectin" evidence="17">
    <location>
        <begin position="6803"/>
        <end position="6917"/>
    </location>
</feature>
<feature type="domain" description="EGF-like" evidence="16">
    <location>
        <begin position="6741"/>
        <end position="6777"/>
    </location>
</feature>
<feature type="disulfide bond" evidence="13">
    <location>
        <begin position="6952"/>
        <end position="6979"/>
    </location>
</feature>
<feature type="region of interest" description="Disordered" evidence="15">
    <location>
        <begin position="3253"/>
        <end position="3272"/>
    </location>
</feature>
<feature type="compositionally biased region" description="Low complexity" evidence="15">
    <location>
        <begin position="3019"/>
        <end position="3028"/>
    </location>
</feature>
<dbReference type="InterPro" id="IPR000742">
    <property type="entry name" value="EGF"/>
</dbReference>
<feature type="region of interest" description="Disordered" evidence="15">
    <location>
        <begin position="634"/>
        <end position="671"/>
    </location>
</feature>
<dbReference type="FunFam" id="2.10.70.10:FF:000003">
    <property type="entry name" value="Versican core protein"/>
    <property type="match status" value="1"/>
</dbReference>
<feature type="disulfide bond" evidence="14">
    <location>
        <begin position="440"/>
        <end position="461"/>
    </location>
</feature>
<feature type="region of interest" description="Disordered" evidence="15">
    <location>
        <begin position="1428"/>
        <end position="1454"/>
    </location>
</feature>
<feature type="region of interest" description="Disordered" evidence="15">
    <location>
        <begin position="2452"/>
        <end position="2541"/>
    </location>
</feature>
<feature type="region of interest" description="Disordered" evidence="15">
    <location>
        <begin position="3009"/>
        <end position="3091"/>
    </location>
</feature>
<feature type="region of interest" description="Disordered" evidence="15">
    <location>
        <begin position="4256"/>
        <end position="4285"/>
    </location>
</feature>
<evidence type="ECO:0000256" key="5">
    <source>
        <dbReference type="ARBA" id="ARBA00022729"/>
    </source>
</evidence>
<dbReference type="PROSITE" id="PS50963">
    <property type="entry name" value="LINK_2"/>
    <property type="match status" value="2"/>
</dbReference>
<dbReference type="GO" id="GO:0072534">
    <property type="term" value="C:perineuronal net"/>
    <property type="evidence" value="ECO:0007669"/>
    <property type="project" value="TreeGrafter"/>
</dbReference>
<feature type="compositionally biased region" description="Low complexity" evidence="15">
    <location>
        <begin position="2461"/>
        <end position="2470"/>
    </location>
</feature>
<dbReference type="Pfam" id="PF07686">
    <property type="entry name" value="V-set"/>
    <property type="match status" value="1"/>
</dbReference>
<feature type="compositionally biased region" description="Polar residues" evidence="15">
    <location>
        <begin position="6485"/>
        <end position="6512"/>
    </location>
</feature>
<feature type="compositionally biased region" description="Low complexity" evidence="15">
    <location>
        <begin position="2023"/>
        <end position="2034"/>
    </location>
</feature>
<feature type="region of interest" description="Disordered" evidence="15">
    <location>
        <begin position="5197"/>
        <end position="5223"/>
    </location>
</feature>
<dbReference type="SUPFAM" id="SSF57196">
    <property type="entry name" value="EGF/Laminin"/>
    <property type="match status" value="1"/>
</dbReference>
<dbReference type="SMART" id="SM00409">
    <property type="entry name" value="IG"/>
    <property type="match status" value="1"/>
</dbReference>
<feature type="compositionally biased region" description="Polar residues" evidence="15">
    <location>
        <begin position="864"/>
        <end position="875"/>
    </location>
</feature>
<feature type="region of interest" description="Disordered" evidence="15">
    <location>
        <begin position="3568"/>
        <end position="3657"/>
    </location>
</feature>
<dbReference type="SUPFAM" id="SSF48726">
    <property type="entry name" value="Immunoglobulin"/>
    <property type="match status" value="1"/>
</dbReference>
<feature type="region of interest" description="Disordered" evidence="15">
    <location>
        <begin position="5359"/>
        <end position="5404"/>
    </location>
</feature>
<feature type="region of interest" description="Disordered" evidence="15">
    <location>
        <begin position="4533"/>
        <end position="4564"/>
    </location>
</feature>
<feature type="compositionally biased region" description="Low complexity" evidence="15">
    <location>
        <begin position="824"/>
        <end position="835"/>
    </location>
</feature>
<feature type="region of interest" description="Disordered" evidence="15">
    <location>
        <begin position="5945"/>
        <end position="5993"/>
    </location>
</feature>
<evidence type="ECO:0000259" key="18">
    <source>
        <dbReference type="PROSITE" id="PS50835"/>
    </source>
</evidence>
<dbReference type="FunFam" id="3.10.100.10:FF:000003">
    <property type="entry name" value="Versican core protein"/>
    <property type="match status" value="1"/>
</dbReference>
<feature type="compositionally biased region" description="Polar residues" evidence="15">
    <location>
        <begin position="4168"/>
        <end position="4191"/>
    </location>
</feature>
<dbReference type="SMART" id="SM00032">
    <property type="entry name" value="CCP"/>
    <property type="match status" value="1"/>
</dbReference>
<dbReference type="Pfam" id="PF21924">
    <property type="entry name" value="XRCC4_CC"/>
    <property type="match status" value="1"/>
</dbReference>
<dbReference type="Pfam" id="PF00008">
    <property type="entry name" value="EGF"/>
    <property type="match status" value="1"/>
</dbReference>
<feature type="region of interest" description="Disordered" evidence="15">
    <location>
        <begin position="6203"/>
        <end position="6223"/>
    </location>
</feature>
<feature type="compositionally biased region" description="Low complexity" evidence="15">
    <location>
        <begin position="1683"/>
        <end position="1706"/>
    </location>
</feature>
<organism evidence="21 22">
    <name type="scientific">Scophthalmus maximus</name>
    <name type="common">Turbot</name>
    <name type="synonym">Psetta maxima</name>
    <dbReference type="NCBI Taxonomy" id="52904"/>
    <lineage>
        <taxon>Eukaryota</taxon>
        <taxon>Metazoa</taxon>
        <taxon>Chordata</taxon>
        <taxon>Craniata</taxon>
        <taxon>Vertebrata</taxon>
        <taxon>Euteleostomi</taxon>
        <taxon>Actinopterygii</taxon>
        <taxon>Neopterygii</taxon>
        <taxon>Teleostei</taxon>
        <taxon>Neoteleostei</taxon>
        <taxon>Acanthomorphata</taxon>
        <taxon>Carangaria</taxon>
        <taxon>Pleuronectiformes</taxon>
        <taxon>Pleuronectoidei</taxon>
        <taxon>Scophthalmidae</taxon>
        <taxon>Scophthalmus</taxon>
    </lineage>
</organism>
<keyword evidence="13" id="KW-0768">Sushi</keyword>
<evidence type="ECO:0000256" key="10">
    <source>
        <dbReference type="ARBA" id="ARBA00023180"/>
    </source>
</evidence>
<feature type="compositionally biased region" description="Polar residues" evidence="15">
    <location>
        <begin position="4996"/>
        <end position="5006"/>
    </location>
</feature>
<feature type="region of interest" description="Disordered" evidence="15">
    <location>
        <begin position="5718"/>
        <end position="5757"/>
    </location>
</feature>
<dbReference type="InterPro" id="IPR014751">
    <property type="entry name" value="XRCC4-like_C"/>
</dbReference>
<feature type="region of interest" description="Disordered" evidence="15">
    <location>
        <begin position="1936"/>
        <end position="2059"/>
    </location>
</feature>
<proteinExistence type="predicted"/>
<dbReference type="Pfam" id="PF00059">
    <property type="entry name" value="Lectin_C"/>
    <property type="match status" value="1"/>
</dbReference>
<evidence type="ECO:0000256" key="4">
    <source>
        <dbReference type="ARBA" id="ARBA00022536"/>
    </source>
</evidence>
<dbReference type="CDD" id="cd03588">
    <property type="entry name" value="CLECT_CSPGs"/>
    <property type="match status" value="1"/>
</dbReference>
<feature type="region of interest" description="Disordered" evidence="15">
    <location>
        <begin position="3532"/>
        <end position="3551"/>
    </location>
</feature>
<feature type="compositionally biased region" description="Low complexity" evidence="15">
    <location>
        <begin position="2779"/>
        <end position="2790"/>
    </location>
</feature>
<evidence type="ECO:0008006" key="23">
    <source>
        <dbReference type="Google" id="ProtNLM"/>
    </source>
</evidence>
<comment type="subcellular location">
    <subcellularLocation>
        <location evidence="1">Secreted</location>
        <location evidence="1">Extracellular space</location>
        <location evidence="1">Extracellular matrix</location>
    </subcellularLocation>
</comment>
<keyword evidence="5" id="KW-0732">Signal</keyword>
<dbReference type="SMART" id="SM00034">
    <property type="entry name" value="CLECT"/>
    <property type="match status" value="1"/>
</dbReference>
<feature type="compositionally biased region" description="Low complexity" evidence="15">
    <location>
        <begin position="3314"/>
        <end position="3323"/>
    </location>
</feature>
<feature type="region of interest" description="Disordered" evidence="15">
    <location>
        <begin position="758"/>
        <end position="881"/>
    </location>
</feature>
<dbReference type="PANTHER" id="PTHR22804:SF6">
    <property type="entry name" value="VERSICAN CORE PROTEIN"/>
    <property type="match status" value="1"/>
</dbReference>
<feature type="region of interest" description="Disordered" evidence="15">
    <location>
        <begin position="5256"/>
        <end position="5285"/>
    </location>
</feature>
<feature type="region of interest" description="Disordered" evidence="15">
    <location>
        <begin position="3847"/>
        <end position="3936"/>
    </location>
</feature>
<feature type="region of interest" description="Disordered" evidence="15">
    <location>
        <begin position="3289"/>
        <end position="3378"/>
    </location>
</feature>
<feature type="compositionally biased region" description="Basic and acidic residues" evidence="15">
    <location>
        <begin position="1632"/>
        <end position="1643"/>
    </location>
</feature>
<feature type="compositionally biased region" description="Acidic residues" evidence="15">
    <location>
        <begin position="6104"/>
        <end position="6113"/>
    </location>
</feature>
<dbReference type="Gene3D" id="1.20.5.370">
    <property type="match status" value="1"/>
</dbReference>
<feature type="region of interest" description="Disordered" evidence="15">
    <location>
        <begin position="5771"/>
        <end position="5811"/>
    </location>
</feature>
<feature type="compositionally biased region" description="Low complexity" evidence="15">
    <location>
        <begin position="3616"/>
        <end position="3627"/>
    </location>
</feature>
<feature type="compositionally biased region" description="Polar residues" evidence="15">
    <location>
        <begin position="6286"/>
        <end position="6296"/>
    </location>
</feature>
<feature type="compositionally biased region" description="Low complexity" evidence="15">
    <location>
        <begin position="3058"/>
        <end position="3073"/>
    </location>
</feature>
<feature type="compositionally biased region" description="Polar residues" evidence="15">
    <location>
        <begin position="2000"/>
        <end position="2009"/>
    </location>
</feature>
<feature type="compositionally biased region" description="Low complexity" evidence="15">
    <location>
        <begin position="5739"/>
        <end position="5752"/>
    </location>
</feature>
<dbReference type="InterPro" id="IPR053962">
    <property type="entry name" value="XRCC4_CC"/>
</dbReference>
<dbReference type="InterPro" id="IPR050691">
    <property type="entry name" value="Hyaluronan_bind_Proteoglycan"/>
</dbReference>
<feature type="compositionally biased region" description="Low complexity" evidence="15">
    <location>
        <begin position="1306"/>
        <end position="1318"/>
    </location>
</feature>
<feature type="region of interest" description="Disordered" evidence="15">
    <location>
        <begin position="5303"/>
        <end position="5339"/>
    </location>
</feature>
<feature type="compositionally biased region" description="Polar residues" evidence="15">
    <location>
        <begin position="3035"/>
        <end position="3044"/>
    </location>
</feature>
<feature type="compositionally biased region" description="Polar residues" evidence="15">
    <location>
        <begin position="1936"/>
        <end position="1952"/>
    </location>
</feature>
<dbReference type="PANTHER" id="PTHR22804">
    <property type="entry name" value="AGGRECAN/VERSICAN PROTEOGLYCAN"/>
    <property type="match status" value="1"/>
</dbReference>
<feature type="compositionally biased region" description="Low complexity" evidence="15">
    <location>
        <begin position="2182"/>
        <end position="2191"/>
    </location>
</feature>
<feature type="region of interest" description="Disordered" evidence="15">
    <location>
        <begin position="2852"/>
        <end position="2896"/>
    </location>
</feature>
<keyword evidence="3" id="KW-0272">Extracellular matrix</keyword>
<feature type="compositionally biased region" description="Low complexity" evidence="15">
    <location>
        <begin position="5307"/>
        <end position="5323"/>
    </location>
</feature>
<protein>
    <recommendedName>
        <fullName evidence="23">Versican core protein-like</fullName>
    </recommendedName>
</protein>
<dbReference type="GO" id="GO:0005540">
    <property type="term" value="F:hyaluronic acid binding"/>
    <property type="evidence" value="ECO:0007669"/>
    <property type="project" value="InterPro"/>
</dbReference>
<dbReference type="Gene3D" id="2.10.25.10">
    <property type="entry name" value="Laminin"/>
    <property type="match status" value="1"/>
</dbReference>
<feature type="compositionally biased region" description="Acidic residues" evidence="15">
    <location>
        <begin position="5059"/>
        <end position="5076"/>
    </location>
</feature>
<dbReference type="GO" id="GO:0005615">
    <property type="term" value="C:extracellular space"/>
    <property type="evidence" value="ECO:0007669"/>
    <property type="project" value="TreeGrafter"/>
</dbReference>
<dbReference type="PROSITE" id="PS01186">
    <property type="entry name" value="EGF_2"/>
    <property type="match status" value="1"/>
</dbReference>
<keyword evidence="11" id="KW-0393">Immunoglobulin domain</keyword>
<dbReference type="SUPFAM" id="SSF56436">
    <property type="entry name" value="C-type lectin-like"/>
    <property type="match status" value="3"/>
</dbReference>
<sequence length="7033" mass="745536">MQHSKLKLHLGSAELQPAPDPLELSQEMIGQSLKRSADLESANCQLLEENRRLKQEHQRILAELEQHVQDKEKLDVHLYSRFVMVLNEKKAKIRGLQDTIRQLQQKDEETGQSDNDATPGEDGSQVRREDTVQSIHSSLEPTILITASQYFVTVKLIIRTTFLLIIRKKNNKGLGGLGDKQANPHFNTLNQNSDIGVLEVSPDLMPDFVPDFETVMLPASAIECFPLIEPRKKILIIEEAELCMILNIKHILWLCCLCEAAHATASNTLSIIRPVTGSLSGKVNLPCFFSIIPTTAPVTSPNGIAIYSRDYLRIKWTKIEGEVESTVLVAQNGVIKIGSSYRNRVSVPSHPEDVGDASLTMVKLRASDAGTYRCEVMYGIEDTQDTVNLDVNGVVFHYRASTSRYTLDYQNAVRTCQKVGATIATYDQLRAAYEDGFDQCDAGWIADQTVRYPITRPRNGCYGNLKTKPGIRSYGIRKPMETYDVYCYVDKLKGEVFYAPVTRKMTLEEAREDCRQRKAVLATPGQLHAAWRQGLDKCDYGWLSDGSVRHPVAVPRMQCGGGLLGVRTMYRYRNQTGFPEPTKKLGAYCFKGRREVINQTSFVDVFVVGSASATISSTTSTPLLETSIPTLTPESEFVSETDGSPDSPVPTNVPSMFSTSMSPPRSTPAGEEGELITTVAPTIKEEHQENDDITAAPLQYTTGSPGTTGSVEETDDHSVIEVGTIQPDVPITDASLSTEPMFAEGKTEETIVGTGITTAMTSDHTDTPTESTELTSEEVFSSSESTHSPTGLHSTTPFPDYDPGMDEIETGFVVEGAPPPQPPQGSSSTPSDSTAFIDGTKIPTALPTDTTFMCNTDPGKEASHQTGPPETTQTATDEETPAVVHKEENTTVTMPSATVLTDGGPSAELGTSSTSVFEESITQVTEHSGDTLTEVDTATEVGLEFFTSAPMSLAVADATTTPGTAVAEEQSIQSTTSMQVQNISVDQALQPQASQSPAIPVVPDQPTPSIADGEPILQSGDPDLFSQAAVTLTPAVSFINGKQEITLGTQSPREIEAKGTQIMTNVTNLGASDEITTVFDYNWTDLPVDSSTNSMEESTDGQMSTEISDVDEYDPDIISVVESTPPHILLTEEDLTKTDPTQKDSNLFPATTVEGTAPSKTTQEPETGPAATNATEGMSDVTATFAIFVPTVTPSEPQIANATEETQTTKADKETTTVITTSVQAEVDESGRTPAYVKSDSGVTQTEKADDLFPVTYSTELRTVTYKAEITEETKSTSATPAAEDSTQSTLQAVSTPFSDDADGKTPTSTSSDSVSSTQDVEGEKETQTPKAFAFNATAPLVSSSSTLPEKTAKTEITAAIDVSSTKSSSQVNMFTASPPLQSSAGTATSSLSPTNTTGQAARESEITLQTVQTAGTDKISIPAIGESVKTSATTTEHEAEKKDKTDLPSHESVTTTMSPLYSAIELVKTTVASFTEFFSQYSTQGATAVTDLPDQSVTENTAPMVTPIPHIIPHEPGSTTLSRKEISGVTEDRAQTQPSTVITVSTAGESADGQTSSTILTGATAAATMLNTERAATGATQNETAHASTKLGTIAPLLTTTEGISPASEVSSIFTPTNEITFEGQTISPEASKESITEKRAEPSNSKETSFTVSSYINVTPTHSSTINTGTYVTKKYSEKASISSSTTVTTTSSLSTDKPSSLSPETKETTSQKEKDSVTSEKISASPTTDEESSVEQTNDLSSKNTAAPTASSLFSTEKPTALPSEEQDSVVIDHTEKPSYQTEGISLSTAVHEEGSGVQTPDMFSSTSFVTDTSSSVFSTVASTALSPGTKASLGTDKTKMPSLTVEPSLSSVSDESLSSSITVFPSLSSFISSTVPDIEDGYISSEITTVESVPAISQSTMKSETASIFITTDTQSSGDNTNEFIEESFFTATTSPSIMSTESPSVPASQELESDSMPSVPVTAASSLYSKDKPASLSPETQETVTTSQTEKDYVTSETSSSSPTADEERSVEQTTDMSSKATAAPTASSLFSTEKPTALPREEQDSVVTDQTEKPSYEAEGIYINTAVYEEGSVIEDGYIGSEITTVESVPAISQSTMKSETASTFITTDTESSGHSTNEFIEQSFFTATTSPSIMSTESPSVPASQELESASMPSVAVTAASSLYSTDNTTTLSPETQETVTTSQTEKDYVTSETSSSSPTADEERSVEQTTDMSSKATAAPTASSLFSTEKPTALPSEEQDSVATDYTEKPSFETEGVSINTAVYEEGSGVQTPDMFSSTSSVTETSSSVFSTVAPTALSPGTKESLGTDKTKIPSVTAEPSVSSVPDEALSSSLTVSPSLSSFISSAVPVIEDGYISSEITTVESVPAISQSTMKSETASIFITTDTESSGHSTNEFIEQSFFTATTSPSIMSTESPSVPASQELESASMPSVAVTAASSLYSTDNTTTLSPETQETVTTSQTEKDYVTSETSSSSPTADEERSVEQTTDMSSKATAAPTASSLFSTEKPTALPSEEQDSVATDYTEKPSFETEGVSINTAVYEEGSGVQTPDMFSSTSSVTETSSSVFSTVAPTALSPGTKESLGTDKTKMPSVTAEPSVSSVSDDSLSSSITVSPSLSSFISSAVPVIEDGYISSEITTVESVPAISQSTMKSETASIFITTDTESSGHSTNEFIEQSFFTATTSPSIMSTESPSVPASQELESASMPSVAVTAASSLYSTDNTTTLSPETQETVTTSQTEKDYVTSETSSSSPTADEERSVEQTTDMSSKATAAPTASSLFSTEKPTALPSEEQDSVATDYTEKPSFETEGVSINTAVYEEGSGVQTPDMFSSTSSVTETSSSVFSTVAPTALSPGTKESLGTDKTKMPSVTAEPSVSSVSDDSLSSSITVSPSLSSFISSTVPDIEDGYISSEITTVESVPAISQSTMKSETASIFITTDTESSGHNTNEFIEQSFFTATTSPSIMSTESPSVPASQELESASMPSVAVTAASSVYSTDEPASLSPETQETITTSQTEKDYMTSETSSSSPTAVEERSVEQTTYMSSKATAAPTASSLLSTEKPTALPSEEQDSVATDYTEKPSFEKEGVSINTAIYEEGSGVQTPDMFSSTSSVTETSSSVFSTVAPTALSPGTKESLGTDKTKIPSVTAEPSVSSVSDDSLSSSITVSPSLSSFISSAVPVIEDGYISSEITTVESVPAISQSTMKSETASIFITTDTESSGHSTNEFIEQSFFTATTSPSIMSTESPSVPASQELESASMPSVAVTAASSLYSTDNTTTLSPETQETVTTSQTEKDYVTSETSSSSSTADEERSVEQTTDMSSKATAAPTASSLFSTEKPTALPSEEQDSVATDYTEKPSFETEGVSINTAVYEEGSGVQTPDMFSSTSSVTETSSSVFSTVAPTALSPGTKESLGTDKTKIPSVTAEPSVSSVSDDSLSSSITVSPSLSSFISSAVPVIEDGYISSEITTVESVPAISQSTMKSETASIFITTDTESSGHSTNEFIEQSFFTATTSPSIMSTESPSVPASQELESASMPSVAVTAASSLYSTDNTTTLSPETQETVTTSQTEKDYVTSETSSSSPTADEERSVEQTTDMSSKATAAPTASSLFSTEKPTALPSEEQDSVATDYTEKPSFETEGVSINTAVYEEGSGVQTPDMFSSTSSVTETSSSVFSTVAPTALSPGTKESLGTDKTKIPSVTAEPSVSSVPDEALSSSLTVSPSLSSFISSAVPVIEDGYISSEITTVESVPAISQSTMKSETASIFITTDTESSGHSTNEFIEQSFFTATTSPSIMSTESPSVPASQELESASMPSVAVTAASSLYSTDNTTTLSPETQETVTTSQTEKDYVTSETSSSSSTADEERSVEQTTDMSSKATAAPTASSLFSTEKPTALPSEEQDSVATDYTEKPSFETEGVSINTAVYEEGSGVQTPDMFSSTSSVTETSSSVFSTVAPTALSPGTKESLGTDKTKIPSVTAEPSVSSVPDEALSSSLTVSPSLSSFISSAVPVIEDGYISSEITTVESVPAISQTTLKSETASIFITTDTESSGDSTNEFIEQSFFTATTSPSIMSTESPSVPASQELESASMPSVAVTAASSLYSTDNTTTLSPETQETVTTSQTEKDYVTSETSSSSSTADEERSVEQTTDMSSKATAIPTASSLFSTEKPTALPSEEQDSVVTDHTEKPSYQTEGVSISTAVHEEGSGVQTPDMFSSTSSVTETSSSVFSTVAPTALSPGTKASLGTDKTKMPSVTAEPSVSSVPDEALSSSLTVSPSLSSFISSAVPVIEDGYIGSEITTGESVPAISQSTMKSETATIFITTDTESSGDSTPELIEESLFPATTFPSILSTESPSVPASQELESTSMPSVVVTAASSIYSTDKPTSLSPETRETVTTSQTEKDYVTSETSSSSPRADEESSVEQTTDMSSKDTAAPTASSLFSTEKPTALPSEEQDSVFTDHTEKPSYQTEGVSISTAVHEEGSGVQTPDMFSSTSFVTETSSSVFSTVAPTALSPGTKESLGTDRTKMPSLTAEPSVSSVSDEALSSSITVSPTTLSTKDTAAPTDSLLFSTAKDSLTSLTGAVESVHSTLTPMVKDPEISVLTSADTEKLGNLEKSGEPLSTTTLLHLDLSSRSTIPRTTATTPLQFMPDITITEQLQEQLSTEKTSAIPIIDDLETRSAITLTEDDISTEQTTEILTEESSAMSLLPTIEETTELSSQSAIVIGSSQGEPTTFPSSTTSSIPIIDDTEIIHQTPDFERDAGKTSSTISSMFSTEKPTVTTSLTTVGRTSGAGLSSTTDITSSLYSTEKPTASMVFEEGSGDQTPAMFVTTPSVVRTESLSVVPSVNPDKEMDYSISTDFNLVESLPTFVRTTVKPTSTAFTTDSWSLLIDEVGSGDVATTPVSSMFSTETPAAVFPQTTKSMTADEPSITDTTVTSVNGTEKPLFTTEFPENETNAVFKSHFTSASSLYSTEKPTSATPTLAEPTPSIFENTVTKSPYTLETSQPMAVPSIPIFPSKDMSTYIDMESSSGSSEDDDLESSSDGSGEELSTETTTKPQDEFTVATDETEIDEPENTSDSLSAASSNPSSTQLTKELMSSTQFPQMASTEIYNTDQGFTDDSSAENKSSGDGFFDVSTIFIPVTSPPMTSVTVAATKRITVSSSAVAGTVESSSDQTTNKSTADGITQTHTGTIAPSLYSTEKPTAMFPEIHTPIVQGSSVDMFSETSSTSSSAVYNTDSLDSAKNTPSSLFSTEKPTTTTTASLYSTEKATITTVFTTRPTQSSKTSLSTTDSSKQSPDFHLTEEETSGDQTTEMFTLKPSAIERVTFGEATGETETFVSVTPTSDEQASSKEAENIPDTPITPEATDSPASSTGKEKVTLADHITHTSFTTMSTHTIGASVSDPTTVDFTKISSSSDHEQDGLTSVSTPIPSIIYQSITDQQVVIITPSSSQTKTEQTPTMVLHVSKPSTSKTIIFTEDVKDEDELFSPVTERMWESTPTPELITKDDTIIDADTISILPSSPVHQTIQKEEAGGISAVTMTQALEKTVEAEGSGTDSATFFTSSPVTSHATSSTGLPLISTSFKYSQSTSKPSPMERVTTLETSSEEIVTSSPHAIPATTMSTKSSSDKTYNLTTPHTILTIETDTKPVPALVGDDISSQDTTDNVTDSIIEIVTSSFLPLQTLTETRDNSSVTHVSSEEYMVSTDEKPKSMPSSPTTITATPSDMTDESLSSSIFTQTTASPVTVTTHTPVSNEPGTVKTTNEASDDKSSGNDYSEEGSGLVTSRTTLVSSVDEWTASKKLVSSTASSLFSTEKPTVASDMDEEISPTSPATATGEVVSISTKESISMSTVSSLQSSLKPNVIVQFVTTFVPEPDTTLPEVSFQQARSEITLTHHPHIDISSEDTVLATTTPMLPSRESSQHFEPTNETLQTGVTTTSLEDKTAEPPITKEVSTDAEGSSDKDSKVHETFTFTFITSPPVNEIVDSKGTQASGVESITPETATEKSSTREEETVAVETGFATESISMTTPESSSEQIVKETTYSLSNQTKKTITPTGSSLFSTESPLVASISEVTDIEDSEETSSTESVQTATPHPAPEDSTAMMLETDTMKTKDGSRNENTPSESEDVSVSTESSITILPEDGSGDKTLSIFDSDSVTPTVTSLSGIIKMDLTSEMENNHTDKSASSTYEQTSGQRSAEIFFTEAYATDDPSVISTVQSTKTPTSFESGSTGSEHEETQDSDLTRTPPPTGVTHATEISASSDTEVSVATIPAEHISVEPTSNFLSASATSQPDVMVQFATTVPPVQHLTTPQESFEQVKSEITLTHRPRTDLSSQDVSLSTTHPIFENREMSQVTEAATRLATASSVAEVISSSAREGTVEPSLEQVSSGAKTKPSPDTDVQIAPSPVDTLDYFPSPDYDAPDPYFVESDPQYNKPATSKEVEVTFITTHTSVSQLSESNSVDSVNHTESNSKEMATQSPVEATAITVLPSVSTPDSAASSSSSENDSDSTSSSEERMTTESTIKMGGDEFENITSDPSAMTKSPSVLSTETESVSVQSESESGELMPTKKPKIDSMEEQSLSPDEIQTVFKVDATTASKVESTSVDNTTGQENILDQIEGEVSLHTERAHSEFTAISTAQPQSQSALVQSVATSPSSFYETEKLGSDSTTNPSLIEVTLPMKAEETTAEPDTGLDLGHTVVGETVEIPGVHSCTGDICLNGGSCLKIGSLYTCSCAPGYSGDRCEKDIDECQSNPCRNGDTEICDYGWHKFQGHCYKYFPQRRNWDTAERECRMQGAHLTSILSHEEQQFVNRLGQDYQWIGLNDKMFDSDFRWTDGRPMQYENWRPNQPDSFFASGEDCVVMIWHEDGQWNDVPCNYHLTFTCKKGTVACNQPPLVENARTFGKKRERYEINTLVRYQCRTGFIQRHVPTIRCRGDGHWDIPKISCMNPSSYQRTFNRRHQHRSLYSINNFNRWPGEAHTFHHQRYRGRRDRTEHKRKRQ</sequence>
<feature type="region of interest" description="Disordered" evidence="15">
    <location>
        <begin position="6485"/>
        <end position="6613"/>
    </location>
</feature>
<feature type="compositionally biased region" description="Low complexity" evidence="15">
    <location>
        <begin position="3577"/>
        <end position="3586"/>
    </location>
</feature>
<evidence type="ECO:0000256" key="11">
    <source>
        <dbReference type="ARBA" id="ARBA00023319"/>
    </source>
</evidence>
<dbReference type="InterPro" id="IPR035976">
    <property type="entry name" value="Sushi/SCR/CCP_sf"/>
</dbReference>
<dbReference type="CDD" id="cd03517">
    <property type="entry name" value="Link_domain_CSPGs_modules_1_3"/>
    <property type="match status" value="1"/>
</dbReference>
<feature type="disulfide bond" evidence="14">
    <location>
        <begin position="538"/>
        <end position="559"/>
    </location>
</feature>
<dbReference type="Gene3D" id="2.10.70.10">
    <property type="entry name" value="Complement Module, domain 1"/>
    <property type="match status" value="1"/>
</dbReference>
<feature type="compositionally biased region" description="Low complexity" evidence="15">
    <location>
        <begin position="6158"/>
        <end position="6168"/>
    </location>
</feature>
<dbReference type="PROSITE" id="PS00022">
    <property type="entry name" value="EGF_1"/>
    <property type="match status" value="1"/>
</dbReference>
<feature type="compositionally biased region" description="Low complexity" evidence="15">
    <location>
        <begin position="2886"/>
        <end position="2896"/>
    </location>
</feature>
<feature type="compositionally biased region" description="Basic and acidic residues" evidence="15">
    <location>
        <begin position="1707"/>
        <end position="1721"/>
    </location>
</feature>
<evidence type="ECO:0000256" key="7">
    <source>
        <dbReference type="ARBA" id="ARBA00022837"/>
    </source>
</evidence>
<dbReference type="InterPro" id="IPR016187">
    <property type="entry name" value="CTDL_fold"/>
</dbReference>
<feature type="compositionally biased region" description="Basic and acidic residues" evidence="15">
    <location>
        <begin position="6138"/>
        <end position="6147"/>
    </location>
</feature>
<dbReference type="PROSITE" id="PS50923">
    <property type="entry name" value="SUSHI"/>
    <property type="match status" value="1"/>
</dbReference>
<dbReference type="PROSITE" id="PS50026">
    <property type="entry name" value="EGF_3"/>
    <property type="match status" value="1"/>
</dbReference>
<evidence type="ECO:0000259" key="19">
    <source>
        <dbReference type="PROSITE" id="PS50923"/>
    </source>
</evidence>
<keyword evidence="9 12" id="KW-1015">Disulfide bond</keyword>
<feature type="compositionally biased region" description="Low complexity" evidence="15">
    <location>
        <begin position="5771"/>
        <end position="5781"/>
    </location>
</feature>
<feature type="compositionally biased region" description="Basic and acidic residues" evidence="15">
    <location>
        <begin position="1436"/>
        <end position="1450"/>
    </location>
</feature>
<dbReference type="InterPro" id="IPR000436">
    <property type="entry name" value="Sushi_SCR_CCP_dom"/>
</dbReference>
<feature type="region of interest" description="Disordered" evidence="15">
    <location>
        <begin position="2731"/>
        <end position="2820"/>
    </location>
</feature>
<feature type="region of interest" description="Disordered" evidence="15">
    <location>
        <begin position="1679"/>
        <end position="1782"/>
    </location>
</feature>
<dbReference type="PROSITE" id="PS50041">
    <property type="entry name" value="C_TYPE_LECTIN_2"/>
    <property type="match status" value="1"/>
</dbReference>
<dbReference type="InterPro" id="IPR033987">
    <property type="entry name" value="CSPG_CTLD"/>
</dbReference>
<feature type="region of interest" description="Disordered" evidence="15">
    <location>
        <begin position="5843"/>
        <end position="5863"/>
    </location>
</feature>
<feature type="region of interest" description="Disordered" evidence="15">
    <location>
        <begin position="5048"/>
        <end position="5126"/>
    </location>
</feature>
<feature type="region of interest" description="Disordered" evidence="15">
    <location>
        <begin position="1625"/>
        <end position="1652"/>
    </location>
</feature>
<dbReference type="InterPro" id="IPR013106">
    <property type="entry name" value="Ig_V-set"/>
</dbReference>
<feature type="compositionally biased region" description="Low complexity" evidence="15">
    <location>
        <begin position="768"/>
        <end position="790"/>
    </location>
</feature>
<feature type="compositionally biased region" description="Low complexity" evidence="15">
    <location>
        <begin position="5256"/>
        <end position="5265"/>
    </location>
</feature>
<feature type="disulfide bond" evidence="12">
    <location>
        <begin position="6767"/>
        <end position="6776"/>
    </location>
</feature>
<evidence type="ECO:0000259" key="20">
    <source>
        <dbReference type="PROSITE" id="PS50963"/>
    </source>
</evidence>
<keyword evidence="7" id="KW-0106">Calcium</keyword>
<feature type="region of interest" description="Disordered" evidence="15">
    <location>
        <begin position="4996"/>
        <end position="5016"/>
    </location>
</feature>
<dbReference type="Proteomes" id="UP000438429">
    <property type="component" value="Unassembled WGS sequence"/>
</dbReference>
<evidence type="ECO:0000256" key="6">
    <source>
        <dbReference type="ARBA" id="ARBA00022737"/>
    </source>
</evidence>
<feature type="compositionally biased region" description="Polar residues" evidence="15">
    <location>
        <begin position="5266"/>
        <end position="5285"/>
    </location>
</feature>
<feature type="domain" description="Link" evidence="20">
    <location>
        <begin position="394"/>
        <end position="489"/>
    </location>
</feature>
<dbReference type="CDD" id="cd00033">
    <property type="entry name" value="CCP"/>
    <property type="match status" value="1"/>
</dbReference>
<dbReference type="InterPro" id="IPR016186">
    <property type="entry name" value="C-type_lectin-like/link_sf"/>
</dbReference>
<feature type="compositionally biased region" description="Low complexity" evidence="15">
    <location>
        <begin position="5102"/>
        <end position="5116"/>
    </location>
</feature>
<gene>
    <name evidence="21" type="ORF">F2P81_013827</name>
</gene>
<feature type="region of interest" description="Disordered" evidence="15">
    <location>
        <begin position="2173"/>
        <end position="2262"/>
    </location>
</feature>
<feature type="compositionally biased region" description="Polar residues" evidence="15">
    <location>
        <begin position="5365"/>
        <end position="5374"/>
    </location>
</feature>
<feature type="compositionally biased region" description="Polar residues" evidence="15">
    <location>
        <begin position="6564"/>
        <end position="6574"/>
    </location>
</feature>
<feature type="compositionally biased region" description="Low complexity" evidence="15">
    <location>
        <begin position="3856"/>
        <end position="3865"/>
    </location>
</feature>
<feature type="compositionally biased region" description="Low complexity" evidence="15">
    <location>
        <begin position="2740"/>
        <end position="2749"/>
    </location>
</feature>
<feature type="region of interest" description="Disordered" evidence="15">
    <location>
        <begin position="6104"/>
        <end position="6183"/>
    </location>
</feature>
<feature type="compositionally biased region" description="Acidic residues" evidence="15">
    <location>
        <begin position="5092"/>
        <end position="5101"/>
    </location>
</feature>
<feature type="compositionally biased region" description="Polar residues" evidence="15">
    <location>
        <begin position="6214"/>
        <end position="6223"/>
    </location>
</feature>
<dbReference type="GO" id="GO:0002052">
    <property type="term" value="P:positive regulation of neuroblast proliferation"/>
    <property type="evidence" value="ECO:0007669"/>
    <property type="project" value="TreeGrafter"/>
</dbReference>
<feature type="compositionally biased region" description="Polar residues" evidence="15">
    <location>
        <begin position="4403"/>
        <end position="4423"/>
    </location>
</feature>
<dbReference type="PROSITE" id="PS50835">
    <property type="entry name" value="IG_LIKE"/>
    <property type="match status" value="1"/>
</dbReference>
<dbReference type="InterPro" id="IPR003599">
    <property type="entry name" value="Ig_sub"/>
</dbReference>
<feature type="compositionally biased region" description="Polar residues" evidence="15">
    <location>
        <begin position="2477"/>
        <end position="2486"/>
    </location>
</feature>
<feature type="region of interest" description="Disordered" evidence="15">
    <location>
        <begin position="2416"/>
        <end position="2435"/>
    </location>
</feature>
<feature type="region of interest" description="Disordered" evidence="15">
    <location>
        <begin position="4126"/>
        <end position="4217"/>
    </location>
</feature>
<feature type="region of interest" description="Disordered" evidence="15">
    <location>
        <begin position="2137"/>
        <end position="2156"/>
    </location>
</feature>
<feature type="region of interest" description="Disordered" evidence="15">
    <location>
        <begin position="3811"/>
        <end position="3830"/>
    </location>
</feature>
<evidence type="ECO:0000256" key="2">
    <source>
        <dbReference type="ARBA" id="ARBA00022525"/>
    </source>
</evidence>
<feature type="compositionally biased region" description="Low complexity" evidence="15">
    <location>
        <begin position="6252"/>
        <end position="6262"/>
    </location>
</feature>
<feature type="compositionally biased region" description="Polar residues" evidence="15">
    <location>
        <begin position="2756"/>
        <end position="2765"/>
    </location>
</feature>
<dbReference type="SMART" id="SM00445">
    <property type="entry name" value="LINK"/>
    <property type="match status" value="2"/>
</dbReference>
<feature type="compositionally biased region" description="Low complexity" evidence="15">
    <location>
        <begin position="4151"/>
        <end position="4160"/>
    </location>
</feature>
<feature type="compositionally biased region" description="Low complexity" evidence="15">
    <location>
        <begin position="1984"/>
        <end position="1993"/>
    </location>
</feature>
<feature type="domain" description="Link" evidence="20">
    <location>
        <begin position="494"/>
        <end position="591"/>
    </location>
</feature>
<evidence type="ECO:0000256" key="8">
    <source>
        <dbReference type="ARBA" id="ARBA00022974"/>
    </source>
</evidence>
<feature type="region of interest" description="Disordered" evidence="15">
    <location>
        <begin position="3132"/>
        <end position="3159"/>
    </location>
</feature>
<dbReference type="GO" id="GO:0001501">
    <property type="term" value="P:skeletal system development"/>
    <property type="evidence" value="ECO:0007669"/>
    <property type="project" value="TreeGrafter"/>
</dbReference>
<dbReference type="InterPro" id="IPR018378">
    <property type="entry name" value="C-type_lectin_CS"/>
</dbReference>
<dbReference type="GO" id="GO:0010001">
    <property type="term" value="P:glial cell differentiation"/>
    <property type="evidence" value="ECO:0007669"/>
    <property type="project" value="TreeGrafter"/>
</dbReference>
<dbReference type="EMBL" id="VEVO01000012">
    <property type="protein sequence ID" value="KAF0033761.1"/>
    <property type="molecule type" value="Genomic_DNA"/>
</dbReference>
<evidence type="ECO:0000256" key="15">
    <source>
        <dbReference type="SAM" id="MobiDB-lite"/>
    </source>
</evidence>
<feature type="compositionally biased region" description="Low complexity" evidence="15">
    <location>
        <begin position="3872"/>
        <end position="3881"/>
    </location>
</feature>
<feature type="region of interest" description="Disordered" evidence="15">
    <location>
        <begin position="4403"/>
        <end position="4493"/>
    </location>
</feature>
<dbReference type="CDD" id="cd03520">
    <property type="entry name" value="Link_domain_CSPGs_modules_2_4"/>
    <property type="match status" value="1"/>
</dbReference>
<dbReference type="Pfam" id="PF00084">
    <property type="entry name" value="Sushi"/>
    <property type="match status" value="1"/>
</dbReference>
<accession>A0A6A4SRW1</accession>
<dbReference type="Pfam" id="PF00193">
    <property type="entry name" value="Xlink"/>
    <property type="match status" value="2"/>
</dbReference>
<dbReference type="CDD" id="cd00054">
    <property type="entry name" value="EGF_CA"/>
    <property type="match status" value="1"/>
</dbReference>
<feature type="compositionally biased region" description="Polar residues" evidence="15">
    <location>
        <begin position="5951"/>
        <end position="5967"/>
    </location>
</feature>
<keyword evidence="8" id="KW-0654">Proteoglycan</keyword>
<dbReference type="InterPro" id="IPR001304">
    <property type="entry name" value="C-type_lectin-like"/>
</dbReference>
<dbReference type="PROSITE" id="PS01241">
    <property type="entry name" value="LINK_1"/>
    <property type="match status" value="1"/>
</dbReference>
<feature type="disulfide bond" evidence="13">
    <location>
        <begin position="6923"/>
        <end position="6966"/>
    </location>
</feature>
<dbReference type="InterPro" id="IPR013783">
    <property type="entry name" value="Ig-like_fold"/>
</dbReference>
<keyword evidence="4 12" id="KW-0245">EGF-like domain</keyword>
<dbReference type="SUPFAM" id="SSF57535">
    <property type="entry name" value="Complement control module/SCR domain"/>
    <property type="match status" value="1"/>
</dbReference>
<feature type="compositionally biased region" description="Low complexity" evidence="15">
    <location>
        <begin position="6575"/>
        <end position="6596"/>
    </location>
</feature>
<evidence type="ECO:0000313" key="21">
    <source>
        <dbReference type="EMBL" id="KAF0033761.1"/>
    </source>
</evidence>
<reference evidence="21 22" key="1">
    <citation type="submission" date="2019-06" db="EMBL/GenBank/DDBJ databases">
        <title>Draft genomes of female and male turbot (Scophthalmus maximus).</title>
        <authorList>
            <person name="Xu H."/>
            <person name="Xu X.-W."/>
            <person name="Shao C."/>
            <person name="Chen S."/>
        </authorList>
    </citation>
    <scope>NUCLEOTIDE SEQUENCE [LARGE SCALE GENOMIC DNA]</scope>
    <source>
        <strain evidence="21">Ysfricsl-2016a</strain>
        <tissue evidence="21">Blood</tissue>
    </source>
</reference>
<keyword evidence="6" id="KW-0677">Repeat</keyword>
<dbReference type="FunFam" id="3.10.100.10:FF:000011">
    <property type="entry name" value="Aggrecan core protein"/>
    <property type="match status" value="1"/>
</dbReference>
<evidence type="ECO:0000259" key="17">
    <source>
        <dbReference type="PROSITE" id="PS50041"/>
    </source>
</evidence>
<dbReference type="PROSITE" id="PS00615">
    <property type="entry name" value="C_TYPE_LECTIN_1"/>
    <property type="match status" value="1"/>
</dbReference>
<feature type="compositionally biased region" description="Low complexity" evidence="15">
    <location>
        <begin position="3337"/>
        <end position="3348"/>
    </location>
</feature>
<feature type="region of interest" description="Disordered" evidence="15">
    <location>
        <begin position="1138"/>
        <end position="1174"/>
    </location>
</feature>
<dbReference type="GO" id="GO:0007417">
    <property type="term" value="P:central nervous system development"/>
    <property type="evidence" value="ECO:0007669"/>
    <property type="project" value="TreeGrafter"/>
</dbReference>
<feature type="compositionally biased region" description="Polar residues" evidence="15">
    <location>
        <begin position="1380"/>
        <end position="1400"/>
    </location>
</feature>
<feature type="compositionally biased region" description="Low complexity" evidence="15">
    <location>
        <begin position="3298"/>
        <end position="3307"/>
    </location>
</feature>
<keyword evidence="10" id="KW-0325">Glycoprotein</keyword>
<dbReference type="InterPro" id="IPR007110">
    <property type="entry name" value="Ig-like_dom"/>
</dbReference>
<feature type="region of interest" description="Disordered" evidence="15">
    <location>
        <begin position="1272"/>
        <end position="1334"/>
    </location>
</feature>
<evidence type="ECO:0000256" key="14">
    <source>
        <dbReference type="PROSITE-ProRule" id="PRU00323"/>
    </source>
</evidence>
<evidence type="ECO:0000256" key="1">
    <source>
        <dbReference type="ARBA" id="ARBA00004498"/>
    </source>
</evidence>
<feature type="region of interest" description="Disordered" evidence="15">
    <location>
        <begin position="6243"/>
        <end position="6296"/>
    </location>
</feature>
<feature type="region of interest" description="Disordered" evidence="15">
    <location>
        <begin position="4090"/>
        <end position="4109"/>
    </location>
</feature>
<feature type="compositionally biased region" description="Low complexity" evidence="15">
    <location>
        <begin position="6522"/>
        <end position="6544"/>
    </location>
</feature>